<evidence type="ECO:0008006" key="3">
    <source>
        <dbReference type="Google" id="ProtNLM"/>
    </source>
</evidence>
<name>A0A2U1QNN9_ARTAN</name>
<dbReference type="Pfam" id="PF04450">
    <property type="entry name" value="BSP"/>
    <property type="match status" value="1"/>
</dbReference>
<dbReference type="EMBL" id="PKPP01000012">
    <property type="protein sequence ID" value="PWA99620.1"/>
    <property type="molecule type" value="Genomic_DNA"/>
</dbReference>
<protein>
    <recommendedName>
        <fullName evidence="3">Plant basic secretory protein (BSP) family protein</fullName>
    </recommendedName>
</protein>
<proteinExistence type="predicted"/>
<dbReference type="PANTHER" id="PTHR33321">
    <property type="match status" value="1"/>
</dbReference>
<dbReference type="Proteomes" id="UP000245207">
    <property type="component" value="Unassembled WGS sequence"/>
</dbReference>
<organism evidence="1 2">
    <name type="scientific">Artemisia annua</name>
    <name type="common">Sweet wormwood</name>
    <dbReference type="NCBI Taxonomy" id="35608"/>
    <lineage>
        <taxon>Eukaryota</taxon>
        <taxon>Viridiplantae</taxon>
        <taxon>Streptophyta</taxon>
        <taxon>Embryophyta</taxon>
        <taxon>Tracheophyta</taxon>
        <taxon>Spermatophyta</taxon>
        <taxon>Magnoliopsida</taxon>
        <taxon>eudicotyledons</taxon>
        <taxon>Gunneridae</taxon>
        <taxon>Pentapetalae</taxon>
        <taxon>asterids</taxon>
        <taxon>campanulids</taxon>
        <taxon>Asterales</taxon>
        <taxon>Asteraceae</taxon>
        <taxon>Asteroideae</taxon>
        <taxon>Anthemideae</taxon>
        <taxon>Artemisiinae</taxon>
        <taxon>Artemisia</taxon>
    </lineage>
</organism>
<accession>A0A2U1QNN9</accession>
<dbReference type="PANTHER" id="PTHR33321:SF15">
    <property type="entry name" value="PLANT BASIC SECRETORY PROTEIN (BSP) FAMILY PROTEIN"/>
    <property type="match status" value="1"/>
</dbReference>
<keyword evidence="2" id="KW-1185">Reference proteome</keyword>
<dbReference type="InterPro" id="IPR007541">
    <property type="entry name" value="Uncharacterised_BSP"/>
</dbReference>
<evidence type="ECO:0000313" key="1">
    <source>
        <dbReference type="EMBL" id="PWA99620.1"/>
    </source>
</evidence>
<reference evidence="1 2" key="1">
    <citation type="journal article" date="2018" name="Mol. Plant">
        <title>The genome of Artemisia annua provides insight into the evolution of Asteraceae family and artemisinin biosynthesis.</title>
        <authorList>
            <person name="Shen Q."/>
            <person name="Zhang L."/>
            <person name="Liao Z."/>
            <person name="Wang S."/>
            <person name="Yan T."/>
            <person name="Shi P."/>
            <person name="Liu M."/>
            <person name="Fu X."/>
            <person name="Pan Q."/>
            <person name="Wang Y."/>
            <person name="Lv Z."/>
            <person name="Lu X."/>
            <person name="Zhang F."/>
            <person name="Jiang W."/>
            <person name="Ma Y."/>
            <person name="Chen M."/>
            <person name="Hao X."/>
            <person name="Li L."/>
            <person name="Tang Y."/>
            <person name="Lv G."/>
            <person name="Zhou Y."/>
            <person name="Sun X."/>
            <person name="Brodelius P.E."/>
            <person name="Rose J.K.C."/>
            <person name="Tang K."/>
        </authorList>
    </citation>
    <scope>NUCLEOTIDE SEQUENCE [LARGE SCALE GENOMIC DNA]</scope>
    <source>
        <strain evidence="2">cv. Huhao1</strain>
        <tissue evidence="1">Leaf</tissue>
    </source>
</reference>
<comment type="caution">
    <text evidence="1">The sequence shown here is derived from an EMBL/GenBank/DDBJ whole genome shotgun (WGS) entry which is preliminary data.</text>
</comment>
<dbReference type="AlphaFoldDB" id="A0A2U1QNN9"/>
<evidence type="ECO:0000313" key="2">
    <source>
        <dbReference type="Proteomes" id="UP000245207"/>
    </source>
</evidence>
<gene>
    <name evidence="1" type="ORF">CTI12_AA005230</name>
</gene>
<dbReference type="OrthoDB" id="891726at2759"/>
<sequence length="156" mass="18174">MAPHCLFWYPLNLLIIYPRNLGRGVPKYDGAEAFTSGENINVSSLYLKGYQGDLKWEFTSLLYHEMTHVFQWNGEGQAPSANYYPPGFANPGDGDRWDQGYDITARFLEYCDGIIPQFVAKLNKMMRYSFKINYFEELTGKPVDQLWREYKAKYGH</sequence>